<comment type="pathway">
    <text evidence="1">Protein modification; protein neddylation.</text>
</comment>
<dbReference type="GO" id="GO:0045116">
    <property type="term" value="P:protein neddylation"/>
    <property type="evidence" value="ECO:0007669"/>
    <property type="project" value="UniProtKB-UniPathway"/>
</dbReference>
<evidence type="ECO:0000256" key="1">
    <source>
        <dbReference type="ARBA" id="ARBA00005032"/>
    </source>
</evidence>
<comment type="similarity">
    <text evidence="2">Belongs to the ubiquitin-activating E1 family. ULA1 subfamily.</text>
</comment>
<protein>
    <recommendedName>
        <fullName evidence="3">NEDD8-activating enzyme E1 regulatory subunit</fullName>
    </recommendedName>
</protein>
<dbReference type="Proteomes" id="UP000646827">
    <property type="component" value="Unassembled WGS sequence"/>
</dbReference>
<dbReference type="Pfam" id="PF00899">
    <property type="entry name" value="ThiF"/>
    <property type="match status" value="1"/>
</dbReference>
<dbReference type="GO" id="GO:0019781">
    <property type="term" value="F:NEDD8 activating enzyme activity"/>
    <property type="evidence" value="ECO:0007669"/>
    <property type="project" value="InterPro"/>
</dbReference>
<dbReference type="AlphaFoldDB" id="A0A8H7VJN2"/>
<evidence type="ECO:0000256" key="2">
    <source>
        <dbReference type="ARBA" id="ARBA00006868"/>
    </source>
</evidence>
<dbReference type="PIRSF" id="PIRSF039099">
    <property type="entry name" value="APP-BP1"/>
    <property type="match status" value="1"/>
</dbReference>
<evidence type="ECO:0000256" key="3">
    <source>
        <dbReference type="ARBA" id="ARBA00015407"/>
    </source>
</evidence>
<dbReference type="SUPFAM" id="SSF69572">
    <property type="entry name" value="Activating enzymes of the ubiquitin-like proteins"/>
    <property type="match status" value="1"/>
</dbReference>
<proteinExistence type="inferred from homology"/>
<keyword evidence="7" id="KW-1185">Reference proteome</keyword>
<evidence type="ECO:0000259" key="5">
    <source>
        <dbReference type="Pfam" id="PF00899"/>
    </source>
</evidence>
<organism evidence="6 7">
    <name type="scientific">Circinella minor</name>
    <dbReference type="NCBI Taxonomy" id="1195481"/>
    <lineage>
        <taxon>Eukaryota</taxon>
        <taxon>Fungi</taxon>
        <taxon>Fungi incertae sedis</taxon>
        <taxon>Mucoromycota</taxon>
        <taxon>Mucoromycotina</taxon>
        <taxon>Mucoromycetes</taxon>
        <taxon>Mucorales</taxon>
        <taxon>Lichtheimiaceae</taxon>
        <taxon>Circinella</taxon>
    </lineage>
</organism>
<feature type="domain" description="THIF-type NAD/FAD binding fold" evidence="5">
    <location>
        <begin position="15"/>
        <end position="171"/>
    </location>
</feature>
<dbReference type="PANTHER" id="PTHR10953">
    <property type="entry name" value="UBIQUITIN-ACTIVATING ENZYME E1"/>
    <property type="match status" value="1"/>
</dbReference>
<dbReference type="PANTHER" id="PTHR10953:SF29">
    <property type="entry name" value="NEDD8-ACTIVATING ENZYME E1 REGULATORY SUBUNIT"/>
    <property type="match status" value="1"/>
</dbReference>
<evidence type="ECO:0000313" key="7">
    <source>
        <dbReference type="Proteomes" id="UP000646827"/>
    </source>
</evidence>
<dbReference type="FunFam" id="3.40.50.720:FF:000475">
    <property type="entry name" value="NEDD8-activating enzyme E1 regulatory subunit"/>
    <property type="match status" value="1"/>
</dbReference>
<sequence>MTTTTKIPSLKTQKYDRQLRLWATTGQTALENSKICLLNATATGCEILKNLVLPGVGNITIVDDTIVKESDIRNNFFLEPSNIGISKAQATATLLQELNEDATVSFENNKSVSDLIQTQAEFFDSYSMVIATNLNEQDTLTLADICDKNQKPFMNVHSKGLAGVFRIQSPEHTIVETHPENTVDLRLGCPFPELSKYVKSIDLDSLDQTDHSHIPFVVVLLKYIQKWEETHDGMPPTSYEDRNELKKLLREGMRTSDEENFEEAISNVWRLTSSDTISSSIRNILNDPVTQHLETNSNSFWIITKAIKDFVDNEGQGQLPLTGKLPDMKSDTENYVNLQKIYREKAAIDLKTVKERVKNILQELNLSLDSIPEDIIELYCKNAGTVKVIRYRTLRDEYIENPEIEMIVNGLESQENMIFYILFRAAEKFTLKYNRYPGNNK</sequence>
<dbReference type="InterPro" id="IPR045886">
    <property type="entry name" value="ThiF/MoeB/HesA"/>
</dbReference>
<comment type="caution">
    <text evidence="6">The sequence shown here is derived from an EMBL/GenBank/DDBJ whole genome shotgun (WGS) entry which is preliminary data.</text>
</comment>
<evidence type="ECO:0000313" key="6">
    <source>
        <dbReference type="EMBL" id="KAG2216999.1"/>
    </source>
</evidence>
<evidence type="ECO:0000256" key="4">
    <source>
        <dbReference type="ARBA" id="ARBA00022786"/>
    </source>
</evidence>
<accession>A0A8H7VJN2</accession>
<keyword evidence="4" id="KW-0833">Ubl conjugation pathway</keyword>
<reference evidence="6 7" key="1">
    <citation type="submission" date="2020-12" db="EMBL/GenBank/DDBJ databases">
        <title>Metabolic potential, ecology and presence of endohyphal bacteria is reflected in genomic diversity of Mucoromycotina.</title>
        <authorList>
            <person name="Muszewska A."/>
            <person name="Okrasinska A."/>
            <person name="Steczkiewicz K."/>
            <person name="Drgas O."/>
            <person name="Orlowska M."/>
            <person name="Perlinska-Lenart U."/>
            <person name="Aleksandrzak-Piekarczyk T."/>
            <person name="Szatraj K."/>
            <person name="Zielenkiewicz U."/>
            <person name="Pilsyk S."/>
            <person name="Malc E."/>
            <person name="Mieczkowski P."/>
            <person name="Kruszewska J.S."/>
            <person name="Biernat P."/>
            <person name="Pawlowska J."/>
        </authorList>
    </citation>
    <scope>NUCLEOTIDE SEQUENCE [LARGE SCALE GENOMIC DNA]</scope>
    <source>
        <strain evidence="6 7">CBS 142.35</strain>
    </source>
</reference>
<gene>
    <name evidence="6" type="ORF">INT45_003037</name>
</gene>
<dbReference type="OrthoDB" id="1708823at2759"/>
<name>A0A8H7VJN2_9FUNG</name>
<dbReference type="InterPro" id="IPR035985">
    <property type="entry name" value="Ubiquitin-activating_enz"/>
</dbReference>
<dbReference type="InterPro" id="IPR000594">
    <property type="entry name" value="ThiF_NAD_FAD-bd"/>
</dbReference>
<dbReference type="Gene3D" id="3.40.50.720">
    <property type="entry name" value="NAD(P)-binding Rossmann-like Domain"/>
    <property type="match status" value="1"/>
</dbReference>
<dbReference type="UniPathway" id="UPA00885"/>
<dbReference type="InterPro" id="IPR030667">
    <property type="entry name" value="APP-BP1"/>
</dbReference>
<dbReference type="GO" id="GO:0005737">
    <property type="term" value="C:cytoplasm"/>
    <property type="evidence" value="ECO:0007669"/>
    <property type="project" value="TreeGrafter"/>
</dbReference>
<dbReference type="EMBL" id="JAEPRB010000338">
    <property type="protein sequence ID" value="KAG2216999.1"/>
    <property type="molecule type" value="Genomic_DNA"/>
</dbReference>